<reference evidence="8 9" key="1">
    <citation type="submission" date="2016-09" db="EMBL/GenBank/DDBJ databases">
        <title>The draft genome of Dichanthelium oligosanthes: A C3 panicoid grass species.</title>
        <authorList>
            <person name="Studer A.J."/>
            <person name="Schnable J.C."/>
            <person name="Brutnell T.P."/>
        </authorList>
    </citation>
    <scope>NUCLEOTIDE SEQUENCE [LARGE SCALE GENOMIC DNA]</scope>
    <source>
        <strain evidence="9">cv. Kellogg 1175</strain>
        <tissue evidence="8">Leaf</tissue>
    </source>
</reference>
<sequence>MSPSPIHKFLKIVYTKTVDNFLLIVPMSLTTAAIVQIARSKPNDLTDRIQALSHSFILLIGLFLSATAVTVYIMHRPRMVYLIDYACFRAPNTYRAPSATFVEHARQVSYFSDRSIRFLTRLLEKSGLGEETSVPPMGSYIEGYKYCTLEEARKEVELVVFSAIDDLFANTNIDPITIDTVIVNCSGFSPTPSMPDMIVNKYKMRSDIRSIHLSGMGCSAGLISVELAKNLLQAMPQGARALVVSTETLTPNYYLGNERAMLLPYCLFRMGGSAVLLSTSPAKARFRLKCIIRTLTAADDRSYHCIHQEEDDKGNTGANLSMDIVDVASNTLKTNITTIAPLILPASEKLLFALSFVSQKLLKMRTKLHMPNLLTAFEHICIHAGGRAVIDGIQRSLRLSDEHVEASRMTLHRFGNTSSSSMWYELAYIEAKGYMHKGNRVWMIGFGSGFKCNSAVWECIAPAHNEDGPWAGCINRYPVLIS</sequence>
<keyword evidence="2 4" id="KW-0808">Transferase</keyword>
<dbReference type="Pfam" id="PF08392">
    <property type="entry name" value="FAE1_CUT1_RppA"/>
    <property type="match status" value="1"/>
</dbReference>
<comment type="pathway">
    <text evidence="4">Lipid metabolism; fatty acid biosynthesis.</text>
</comment>
<dbReference type="UniPathway" id="UPA00094"/>
<dbReference type="GO" id="GO:0016020">
    <property type="term" value="C:membrane"/>
    <property type="evidence" value="ECO:0007669"/>
    <property type="project" value="InterPro"/>
</dbReference>
<organism evidence="8 9">
    <name type="scientific">Dichanthelium oligosanthes</name>
    <dbReference type="NCBI Taxonomy" id="888268"/>
    <lineage>
        <taxon>Eukaryota</taxon>
        <taxon>Viridiplantae</taxon>
        <taxon>Streptophyta</taxon>
        <taxon>Embryophyta</taxon>
        <taxon>Tracheophyta</taxon>
        <taxon>Spermatophyta</taxon>
        <taxon>Magnoliopsida</taxon>
        <taxon>Liliopsida</taxon>
        <taxon>Poales</taxon>
        <taxon>Poaceae</taxon>
        <taxon>PACMAD clade</taxon>
        <taxon>Panicoideae</taxon>
        <taxon>Panicodae</taxon>
        <taxon>Paniceae</taxon>
        <taxon>Dichantheliinae</taxon>
        <taxon>Dichanthelium</taxon>
    </lineage>
</organism>
<keyword evidence="5" id="KW-1133">Transmembrane helix</keyword>
<dbReference type="InterPro" id="IPR016039">
    <property type="entry name" value="Thiolase-like"/>
</dbReference>
<feature type="domain" description="FAE" evidence="6">
    <location>
        <begin position="72"/>
        <end position="361"/>
    </location>
</feature>
<dbReference type="EC" id="2.3.1.-" evidence="4"/>
<keyword evidence="9" id="KW-1185">Reference proteome</keyword>
<evidence type="ECO:0000313" key="9">
    <source>
        <dbReference type="Proteomes" id="UP000095767"/>
    </source>
</evidence>
<evidence type="ECO:0000256" key="5">
    <source>
        <dbReference type="SAM" id="Phobius"/>
    </source>
</evidence>
<feature type="transmembrane region" description="Helical" evidence="5">
    <location>
        <begin position="51"/>
        <end position="73"/>
    </location>
</feature>
<evidence type="ECO:0000256" key="4">
    <source>
        <dbReference type="PIRNR" id="PIRNR036417"/>
    </source>
</evidence>
<dbReference type="SUPFAM" id="SSF53901">
    <property type="entry name" value="Thiolase-like"/>
    <property type="match status" value="2"/>
</dbReference>
<proteinExistence type="inferred from homology"/>
<keyword evidence="3 4" id="KW-0012">Acyltransferase</keyword>
<dbReference type="InterPro" id="IPR012392">
    <property type="entry name" value="3-ktacl-CoA_syn"/>
</dbReference>
<accession>A0A1E5UJT3</accession>
<dbReference type="InterPro" id="IPR013747">
    <property type="entry name" value="ACP_syn_III_C"/>
</dbReference>
<dbReference type="STRING" id="888268.A0A1E5UJT3"/>
<dbReference type="Pfam" id="PF08541">
    <property type="entry name" value="ACP_syn_III_C"/>
    <property type="match status" value="1"/>
</dbReference>
<dbReference type="Gene3D" id="3.40.47.10">
    <property type="match status" value="1"/>
</dbReference>
<dbReference type="AlphaFoldDB" id="A0A1E5UJT3"/>
<dbReference type="PANTHER" id="PTHR31561">
    <property type="entry name" value="3-KETOACYL-COA SYNTHASE"/>
    <property type="match status" value="1"/>
</dbReference>
<dbReference type="GO" id="GO:0006633">
    <property type="term" value="P:fatty acid biosynthetic process"/>
    <property type="evidence" value="ECO:0007669"/>
    <property type="project" value="UniProtKB-UniPathway"/>
</dbReference>
<dbReference type="OrthoDB" id="329835at2759"/>
<evidence type="ECO:0000313" key="8">
    <source>
        <dbReference type="EMBL" id="OEL13134.1"/>
    </source>
</evidence>
<evidence type="ECO:0000259" key="6">
    <source>
        <dbReference type="Pfam" id="PF08392"/>
    </source>
</evidence>
<keyword evidence="5" id="KW-0472">Membrane</keyword>
<dbReference type="InterPro" id="IPR013601">
    <property type="entry name" value="FAE1_typ3_polyketide_synth"/>
</dbReference>
<evidence type="ECO:0000259" key="7">
    <source>
        <dbReference type="Pfam" id="PF08541"/>
    </source>
</evidence>
<evidence type="ECO:0000256" key="2">
    <source>
        <dbReference type="ARBA" id="ARBA00022679"/>
    </source>
</evidence>
<protein>
    <recommendedName>
        <fullName evidence="4">3-ketoacyl-CoA synthase</fullName>
        <ecNumber evidence="4">2.3.1.-</ecNumber>
    </recommendedName>
</protein>
<evidence type="ECO:0000256" key="1">
    <source>
        <dbReference type="ARBA" id="ARBA00005531"/>
    </source>
</evidence>
<dbReference type="EMBL" id="LWDX02074494">
    <property type="protein sequence ID" value="OEL13134.1"/>
    <property type="molecule type" value="Genomic_DNA"/>
</dbReference>
<feature type="transmembrane region" description="Helical" evidence="5">
    <location>
        <begin position="21"/>
        <end position="39"/>
    </location>
</feature>
<gene>
    <name evidence="8" type="ORF">BAE44_0025847</name>
</gene>
<dbReference type="PIRSF" id="PIRSF036417">
    <property type="entry name" value="3-ktacl-CoA_syn"/>
    <property type="match status" value="1"/>
</dbReference>
<dbReference type="GO" id="GO:0016747">
    <property type="term" value="F:acyltransferase activity, transferring groups other than amino-acyl groups"/>
    <property type="evidence" value="ECO:0007669"/>
    <property type="project" value="InterPro"/>
</dbReference>
<keyword evidence="5" id="KW-0812">Transmembrane</keyword>
<dbReference type="CDD" id="cd00831">
    <property type="entry name" value="CHS_like"/>
    <property type="match status" value="1"/>
</dbReference>
<comment type="similarity">
    <text evidence="1 4">Belongs to the thiolase-like superfamily. Chalcone/stilbene synthases family.</text>
</comment>
<feature type="domain" description="Beta-ketoacyl-[acyl-carrier-protein] synthase III C-terminal" evidence="7">
    <location>
        <begin position="378"/>
        <end position="458"/>
    </location>
</feature>
<name>A0A1E5UJT3_9POAL</name>
<evidence type="ECO:0000256" key="3">
    <source>
        <dbReference type="ARBA" id="ARBA00023315"/>
    </source>
</evidence>
<comment type="caution">
    <text evidence="8">The sequence shown here is derived from an EMBL/GenBank/DDBJ whole genome shotgun (WGS) entry which is preliminary data.</text>
</comment>
<dbReference type="Proteomes" id="UP000095767">
    <property type="component" value="Unassembled WGS sequence"/>
</dbReference>